<dbReference type="Pfam" id="PF13561">
    <property type="entry name" value="adh_short_C2"/>
    <property type="match status" value="1"/>
</dbReference>
<reference evidence="5 6" key="1">
    <citation type="submission" date="2018-05" db="EMBL/GenBank/DDBJ databases">
        <title>Genome sequencing and assembly of the regulated plant pathogen Lachnellula willkommii and related sister species for the development of diagnostic species identification markers.</title>
        <authorList>
            <person name="Giroux E."/>
            <person name="Bilodeau G."/>
        </authorList>
    </citation>
    <scope>NUCLEOTIDE SEQUENCE [LARGE SCALE GENOMIC DNA]</scope>
    <source>
        <strain evidence="5 6">CBS 268.59</strain>
    </source>
</reference>
<dbReference type="AlphaFoldDB" id="A0A8T9CPU7"/>
<dbReference type="InterPro" id="IPR057326">
    <property type="entry name" value="KR_dom"/>
</dbReference>
<dbReference type="PRINTS" id="PR00081">
    <property type="entry name" value="GDHRDH"/>
</dbReference>
<dbReference type="CDD" id="cd05233">
    <property type="entry name" value="SDR_c"/>
    <property type="match status" value="1"/>
</dbReference>
<dbReference type="InterPro" id="IPR036291">
    <property type="entry name" value="NAD(P)-bd_dom_sf"/>
</dbReference>
<dbReference type="SMART" id="SM00822">
    <property type="entry name" value="PKS_KR"/>
    <property type="match status" value="1"/>
</dbReference>
<proteinExistence type="inferred from homology"/>
<accession>A0A8T9CPU7</accession>
<keyword evidence="3" id="KW-0560">Oxidoreductase</keyword>
<dbReference type="GO" id="GO:0016491">
    <property type="term" value="F:oxidoreductase activity"/>
    <property type="evidence" value="ECO:0007669"/>
    <property type="project" value="UniProtKB-KW"/>
</dbReference>
<dbReference type="PRINTS" id="PR00080">
    <property type="entry name" value="SDRFAMILY"/>
</dbReference>
<evidence type="ECO:0000313" key="6">
    <source>
        <dbReference type="Proteomes" id="UP000469558"/>
    </source>
</evidence>
<dbReference type="InterPro" id="IPR020904">
    <property type="entry name" value="Sc_DH/Rdtase_CS"/>
</dbReference>
<dbReference type="Proteomes" id="UP000469558">
    <property type="component" value="Unassembled WGS sequence"/>
</dbReference>
<dbReference type="PANTHER" id="PTHR43639">
    <property type="entry name" value="OXIDOREDUCTASE, SHORT-CHAIN DEHYDROGENASE/REDUCTASE FAMILY (AFU_ORTHOLOGUE AFUA_5G02870)"/>
    <property type="match status" value="1"/>
</dbReference>
<comment type="caution">
    <text evidence="5">The sequence shown here is derived from an EMBL/GenBank/DDBJ whole genome shotgun (WGS) entry which is preliminary data.</text>
</comment>
<sequence length="271" mass="28945">MSTQATHLPLKGKTAIVTGASRGLGAGMAYELAQRGADVVLTYTSPSSSSLASVLEEKISQLPHKPSTLSVMADLTKVDSPAEIVNSLKSWRSGDLKIDILVNNAGIEKVKALGEITPEDFSQVYDLNVRGALFMTQAILPYLQSQGRIINISSVGSRSGFSNVGLYCSSKAALEGLTRCWAAELGGNGTTVNAVNPGPVESDMLKRIPKEIVQKQKADTPIEKRLGTVEEVANVVAWLAGSDSGQSRKPKGRTGRSGPQRTFHKMYYLPL</sequence>
<dbReference type="OrthoDB" id="47007at2759"/>
<keyword evidence="6" id="KW-1185">Reference proteome</keyword>
<evidence type="ECO:0000313" key="5">
    <source>
        <dbReference type="EMBL" id="TVY84683.1"/>
    </source>
</evidence>
<evidence type="ECO:0000259" key="4">
    <source>
        <dbReference type="SMART" id="SM00822"/>
    </source>
</evidence>
<evidence type="ECO:0000256" key="3">
    <source>
        <dbReference type="ARBA" id="ARBA00023002"/>
    </source>
</evidence>
<evidence type="ECO:0000256" key="1">
    <source>
        <dbReference type="ARBA" id="ARBA00006484"/>
    </source>
</evidence>
<feature type="domain" description="Ketoreductase" evidence="4">
    <location>
        <begin position="13"/>
        <end position="203"/>
    </location>
</feature>
<gene>
    <name evidence="5" type="primary">OXI1</name>
    <name evidence="5" type="ORF">LSUE1_G000713</name>
</gene>
<dbReference type="Gene3D" id="3.40.50.720">
    <property type="entry name" value="NAD(P)-binding Rossmann-like Domain"/>
    <property type="match status" value="1"/>
</dbReference>
<evidence type="ECO:0000256" key="2">
    <source>
        <dbReference type="ARBA" id="ARBA00022857"/>
    </source>
</evidence>
<protein>
    <submittedName>
        <fullName evidence="5">Dehydrogenase</fullName>
    </submittedName>
</protein>
<dbReference type="PROSITE" id="PS00061">
    <property type="entry name" value="ADH_SHORT"/>
    <property type="match status" value="1"/>
</dbReference>
<dbReference type="SUPFAM" id="SSF51735">
    <property type="entry name" value="NAD(P)-binding Rossmann-fold domains"/>
    <property type="match status" value="1"/>
</dbReference>
<dbReference type="EMBL" id="QGMK01000063">
    <property type="protein sequence ID" value="TVY84683.1"/>
    <property type="molecule type" value="Genomic_DNA"/>
</dbReference>
<keyword evidence="2" id="KW-0521">NADP</keyword>
<organism evidence="5 6">
    <name type="scientific">Lachnellula suecica</name>
    <dbReference type="NCBI Taxonomy" id="602035"/>
    <lineage>
        <taxon>Eukaryota</taxon>
        <taxon>Fungi</taxon>
        <taxon>Dikarya</taxon>
        <taxon>Ascomycota</taxon>
        <taxon>Pezizomycotina</taxon>
        <taxon>Leotiomycetes</taxon>
        <taxon>Helotiales</taxon>
        <taxon>Lachnaceae</taxon>
        <taxon>Lachnellula</taxon>
    </lineage>
</organism>
<comment type="similarity">
    <text evidence="1">Belongs to the short-chain dehydrogenases/reductases (SDR) family.</text>
</comment>
<dbReference type="FunFam" id="3.40.50.720:FF:000374">
    <property type="entry name" value="3-oxoacyl-(Acyl-carrier-protein) reductase"/>
    <property type="match status" value="1"/>
</dbReference>
<name>A0A8T9CPU7_9HELO</name>
<dbReference type="PANTHER" id="PTHR43639:SF1">
    <property type="entry name" value="SHORT-CHAIN DEHYDROGENASE_REDUCTASE FAMILY PROTEIN"/>
    <property type="match status" value="1"/>
</dbReference>
<dbReference type="InterPro" id="IPR002347">
    <property type="entry name" value="SDR_fam"/>
</dbReference>